<dbReference type="EMBL" id="NJET01000117">
    <property type="protein sequence ID" value="PHH61095.1"/>
    <property type="molecule type" value="Genomic_DNA"/>
</dbReference>
<organism evidence="1 2">
    <name type="scientific">Ophiocordyceps australis</name>
    <dbReference type="NCBI Taxonomy" id="1399860"/>
    <lineage>
        <taxon>Eukaryota</taxon>
        <taxon>Fungi</taxon>
        <taxon>Dikarya</taxon>
        <taxon>Ascomycota</taxon>
        <taxon>Pezizomycotina</taxon>
        <taxon>Sordariomycetes</taxon>
        <taxon>Hypocreomycetidae</taxon>
        <taxon>Hypocreales</taxon>
        <taxon>Ophiocordycipitaceae</taxon>
        <taxon>Ophiocordyceps</taxon>
    </lineage>
</organism>
<accession>A0A2C5XV00</accession>
<keyword evidence="2" id="KW-1185">Reference proteome</keyword>
<gene>
    <name evidence="1" type="ORF">CDD81_806</name>
</gene>
<dbReference type="Pfam" id="PF05704">
    <property type="entry name" value="Caps_synth"/>
    <property type="match status" value="1"/>
</dbReference>
<dbReference type="OrthoDB" id="409543at2759"/>
<dbReference type="SUPFAM" id="SSF53448">
    <property type="entry name" value="Nucleotide-diphospho-sugar transferases"/>
    <property type="match status" value="1"/>
</dbReference>
<dbReference type="AlphaFoldDB" id="A0A2C5XV00"/>
<proteinExistence type="predicted"/>
<name>A0A2C5XV00_9HYPO</name>
<evidence type="ECO:0000313" key="2">
    <source>
        <dbReference type="Proteomes" id="UP000226192"/>
    </source>
</evidence>
<dbReference type="InterPro" id="IPR029044">
    <property type="entry name" value="Nucleotide-diphossugar_trans"/>
</dbReference>
<dbReference type="Gene3D" id="3.90.550.20">
    <property type="match status" value="1"/>
</dbReference>
<protein>
    <recommendedName>
        <fullName evidence="3">Capsule polysaccharide biosynthesis protein</fullName>
    </recommendedName>
</protein>
<sequence length="406" mass="45959">METAFDYAMPAGTYAIPHEQLDLRPDAQVDADLVEHKPVSSEKNIWFFWDTGFAQMHGYAQRTVRAWHRRFSKQGWTVRVVDRKPGSVLNVDQFLNVNDRQTFPQAFADGNITGTYARQHTSDLVRWPLLLRYGGVYADVGLMQIGDLDAAWNRYIANPDSPFEVLTFNIDPDGRILTNYFLAARPGNPFFLRCHGLFLHLWQGRTSTEGMHSSPLLRGLPLMSSAAQSFEEDGKVYDSDEVARMLSDYIAQGQVMSMVLGLMDDQDDWNGPQYLAQHICALDYMSGSQLINDMTAWNGPRQFELLSLPLPQGQIESKDQRQARQIVEACLCTSFSFKLAHGLILRVMGDTLGSLWRRHSGSDCIPGTYADWLRHGMVFWSPCRLPSPSKIDESEPVKRGPLLSEC</sequence>
<dbReference type="GO" id="GO:0016757">
    <property type="term" value="F:glycosyltransferase activity"/>
    <property type="evidence" value="ECO:0007669"/>
    <property type="project" value="InterPro"/>
</dbReference>
<comment type="caution">
    <text evidence="1">The sequence shown here is derived from an EMBL/GenBank/DDBJ whole genome shotgun (WGS) entry which is preliminary data.</text>
</comment>
<evidence type="ECO:0008006" key="3">
    <source>
        <dbReference type="Google" id="ProtNLM"/>
    </source>
</evidence>
<evidence type="ECO:0000313" key="1">
    <source>
        <dbReference type="EMBL" id="PHH61095.1"/>
    </source>
</evidence>
<reference evidence="1 2" key="1">
    <citation type="submission" date="2017-06" db="EMBL/GenBank/DDBJ databases">
        <title>Ant-infecting Ophiocordyceps genomes reveal a high diversity of potential behavioral manipulation genes and a possible major role for enterotoxins.</title>
        <authorList>
            <person name="De Bekker C."/>
            <person name="Evans H.C."/>
            <person name="Brachmann A."/>
            <person name="Hughes D.P."/>
        </authorList>
    </citation>
    <scope>NUCLEOTIDE SEQUENCE [LARGE SCALE GENOMIC DNA]</scope>
    <source>
        <strain evidence="1 2">Map64</strain>
    </source>
</reference>
<dbReference type="Proteomes" id="UP000226192">
    <property type="component" value="Unassembled WGS sequence"/>
</dbReference>
<dbReference type="InterPro" id="IPR008441">
    <property type="entry name" value="AfumC-like_glycosyl_Trfase"/>
</dbReference>